<organism evidence="1 2">
    <name type="scientific">Deinobacterium chartae</name>
    <dbReference type="NCBI Taxonomy" id="521158"/>
    <lineage>
        <taxon>Bacteria</taxon>
        <taxon>Thermotogati</taxon>
        <taxon>Deinococcota</taxon>
        <taxon>Deinococci</taxon>
        <taxon>Deinococcales</taxon>
        <taxon>Deinococcaceae</taxon>
        <taxon>Deinobacterium</taxon>
    </lineage>
</organism>
<proteinExistence type="predicted"/>
<dbReference type="Proteomes" id="UP000569951">
    <property type="component" value="Unassembled WGS sequence"/>
</dbReference>
<name>A0A841HZB6_9DEIO</name>
<gene>
    <name evidence="1" type="ORF">HNR42_001427</name>
</gene>
<dbReference type="Gene3D" id="3.20.20.150">
    <property type="entry name" value="Divalent-metal-dependent TIM barrel enzymes"/>
    <property type="match status" value="1"/>
</dbReference>
<dbReference type="SUPFAM" id="SSF51658">
    <property type="entry name" value="Xylose isomerase-like"/>
    <property type="match status" value="1"/>
</dbReference>
<evidence type="ECO:0008006" key="3">
    <source>
        <dbReference type="Google" id="ProtNLM"/>
    </source>
</evidence>
<evidence type="ECO:0000313" key="2">
    <source>
        <dbReference type="Proteomes" id="UP000569951"/>
    </source>
</evidence>
<sequence>MLRLAANAVPALLTLLAEQPDFPIDYLHYPSPPRDPREVQRARALRPLLLHGWSPQNYSVTDPVLPQPEILREQVVSSGTPYLSVHLDLRLSPGQTPPTPEQVLEAVVRGARDLRRASGLDLLLLENVPFCGPQRPEWIADPAFIGEALAASDCGLLLDLAHARVTAWHLGEDLGRYLAAFPLGRVVEVHVSGTRLERGALRDRHAALLEGDYALLERILPRLPAARTLTLEYLGLCASSGPLAQRERRDLLEQLLRLDTLRRHLAGAPYRSPLVL</sequence>
<keyword evidence="2" id="KW-1185">Reference proteome</keyword>
<comment type="caution">
    <text evidence="1">The sequence shown here is derived from an EMBL/GenBank/DDBJ whole genome shotgun (WGS) entry which is preliminary data.</text>
</comment>
<dbReference type="RefSeq" id="WP_183985983.1">
    <property type="nucleotide sequence ID" value="NZ_JACHHG010000004.1"/>
</dbReference>
<dbReference type="EMBL" id="JACHHG010000004">
    <property type="protein sequence ID" value="MBB6098004.1"/>
    <property type="molecule type" value="Genomic_DNA"/>
</dbReference>
<dbReference type="Pfam" id="PF05114">
    <property type="entry name" value="MbnB_TglH_ChrH"/>
    <property type="match status" value="1"/>
</dbReference>
<protein>
    <recommendedName>
        <fullName evidence="3">DUF692 family protein</fullName>
    </recommendedName>
</protein>
<dbReference type="InterPro" id="IPR007801">
    <property type="entry name" value="MbnB/TglH/ChrH"/>
</dbReference>
<dbReference type="AlphaFoldDB" id="A0A841HZB6"/>
<reference evidence="1 2" key="1">
    <citation type="submission" date="2020-08" db="EMBL/GenBank/DDBJ databases">
        <title>Genomic Encyclopedia of Type Strains, Phase IV (KMG-IV): sequencing the most valuable type-strain genomes for metagenomic binning, comparative biology and taxonomic classification.</title>
        <authorList>
            <person name="Goeker M."/>
        </authorList>
    </citation>
    <scope>NUCLEOTIDE SEQUENCE [LARGE SCALE GENOMIC DNA]</scope>
    <source>
        <strain evidence="1 2">DSM 21458</strain>
    </source>
</reference>
<evidence type="ECO:0000313" key="1">
    <source>
        <dbReference type="EMBL" id="MBB6098004.1"/>
    </source>
</evidence>
<accession>A0A841HZB6</accession>
<dbReference type="InterPro" id="IPR036237">
    <property type="entry name" value="Xyl_isomerase-like_sf"/>
</dbReference>